<evidence type="ECO:0000256" key="1">
    <source>
        <dbReference type="SAM" id="Phobius"/>
    </source>
</evidence>
<proteinExistence type="predicted"/>
<feature type="transmembrane region" description="Helical" evidence="1">
    <location>
        <begin position="46"/>
        <end position="64"/>
    </location>
</feature>
<dbReference type="Pfam" id="PF07885">
    <property type="entry name" value="Ion_trans_2"/>
    <property type="match status" value="1"/>
</dbReference>
<feature type="transmembrane region" description="Helical" evidence="1">
    <location>
        <begin position="76"/>
        <end position="98"/>
    </location>
</feature>
<feature type="transmembrane region" description="Helical" evidence="1">
    <location>
        <begin position="21"/>
        <end position="40"/>
    </location>
</feature>
<feature type="domain" description="Potassium channel" evidence="2">
    <location>
        <begin position="88"/>
        <end position="168"/>
    </location>
</feature>
<dbReference type="InterPro" id="IPR013099">
    <property type="entry name" value="K_chnl_dom"/>
</dbReference>
<name>L7LCK3_9ACTN</name>
<keyword evidence="1" id="KW-0472">Membrane</keyword>
<keyword evidence="1" id="KW-0812">Transmembrane</keyword>
<dbReference type="AlphaFoldDB" id="L7LCK3"/>
<comment type="caution">
    <text evidence="3">The sequence shown here is derived from an EMBL/GenBank/DDBJ whole genome shotgun (WGS) entry which is preliminary data.</text>
</comment>
<evidence type="ECO:0000313" key="4">
    <source>
        <dbReference type="Proteomes" id="UP000053405"/>
    </source>
</evidence>
<dbReference type="RefSeq" id="WP_005940594.1">
    <property type="nucleotide sequence ID" value="NZ_ATVK01000013.1"/>
</dbReference>
<dbReference type="Proteomes" id="UP000053405">
    <property type="component" value="Unassembled WGS sequence"/>
</dbReference>
<evidence type="ECO:0000313" key="3">
    <source>
        <dbReference type="EMBL" id="GAC57773.1"/>
    </source>
</evidence>
<organism evidence="3 4">
    <name type="scientific">Gordonia hirsuta DSM 44140 = NBRC 16056</name>
    <dbReference type="NCBI Taxonomy" id="1121927"/>
    <lineage>
        <taxon>Bacteria</taxon>
        <taxon>Bacillati</taxon>
        <taxon>Actinomycetota</taxon>
        <taxon>Actinomycetes</taxon>
        <taxon>Mycobacteriales</taxon>
        <taxon>Gordoniaceae</taxon>
        <taxon>Gordonia</taxon>
    </lineage>
</organism>
<dbReference type="SUPFAM" id="SSF81324">
    <property type="entry name" value="Voltage-gated potassium channels"/>
    <property type="match status" value="1"/>
</dbReference>
<dbReference type="Gene3D" id="1.10.287.70">
    <property type="match status" value="1"/>
</dbReference>
<dbReference type="eggNOG" id="ENOG5032SBH">
    <property type="taxonomic scope" value="Bacteria"/>
</dbReference>
<keyword evidence="1" id="KW-1133">Transmembrane helix</keyword>
<evidence type="ECO:0000259" key="2">
    <source>
        <dbReference type="Pfam" id="PF07885"/>
    </source>
</evidence>
<keyword evidence="4" id="KW-1185">Reference proteome</keyword>
<dbReference type="EMBL" id="BANT01000025">
    <property type="protein sequence ID" value="GAC57773.1"/>
    <property type="molecule type" value="Genomic_DNA"/>
</dbReference>
<protein>
    <recommendedName>
        <fullName evidence="2">Potassium channel domain-containing protein</fullName>
    </recommendedName>
</protein>
<accession>L7LCK3</accession>
<gene>
    <name evidence="3" type="ORF">GOHSU_25_00080</name>
</gene>
<reference evidence="3 4" key="1">
    <citation type="submission" date="2012-12" db="EMBL/GenBank/DDBJ databases">
        <title>Whole genome shotgun sequence of Gordonia hirsuta NBRC 16056.</title>
        <authorList>
            <person name="Isaki-Nakamura S."/>
            <person name="Hosoyama A."/>
            <person name="Tsuchikane K."/>
            <person name="Katsumata H."/>
            <person name="Baba S."/>
            <person name="Yamazaki S."/>
            <person name="Fujita N."/>
        </authorList>
    </citation>
    <scope>NUCLEOTIDE SEQUENCE [LARGE SCALE GENOMIC DNA]</scope>
    <source>
        <strain evidence="3 4">NBRC 16056</strain>
    </source>
</reference>
<dbReference type="STRING" id="1121927.GOHSU_25_00080"/>
<feature type="transmembrane region" description="Helical" evidence="1">
    <location>
        <begin position="149"/>
        <end position="171"/>
    </location>
</feature>
<sequence length="178" mass="19403">MGPVESAALDHVNPRWLARALLRPLGAACVLLIGYFLLPFNHDSDLTLLGSVVGGLLLVAFCLWEIRTFLHAKYPLAAALEMLVALVTLYLVSFSTVYFLLSDYHPGSFNEELTRMDALYFCLTVFTTTGFGDIDALSQAARIAVSFQMAANLVLLGLGARLFGMVVTARLRASQAQD</sequence>